<evidence type="ECO:0000313" key="2">
    <source>
        <dbReference type="Proteomes" id="UP000015530"/>
    </source>
</evidence>
<protein>
    <submittedName>
        <fullName evidence="1">Uncharacterized protein</fullName>
    </submittedName>
</protein>
<evidence type="ECO:0000313" key="1">
    <source>
        <dbReference type="EMBL" id="EQB43591.1"/>
    </source>
</evidence>
<accession>T0KW91</accession>
<dbReference type="Proteomes" id="UP000015530">
    <property type="component" value="Unassembled WGS sequence"/>
</dbReference>
<proteinExistence type="predicted"/>
<sequence length="12" mass="1327">MAREGYAVLFVA</sequence>
<gene>
    <name evidence="1" type="ORF">CGLO_17738</name>
</gene>
<dbReference type="HOGENOM" id="CLU_3436826_0_0_1"/>
<organism evidence="1 2">
    <name type="scientific">Colletotrichum gloeosporioides (strain Cg-14)</name>
    <name type="common">Anthracnose fungus</name>
    <name type="synonym">Glomerella cingulata</name>
    <dbReference type="NCBI Taxonomy" id="1237896"/>
    <lineage>
        <taxon>Eukaryota</taxon>
        <taxon>Fungi</taxon>
        <taxon>Dikarya</taxon>
        <taxon>Ascomycota</taxon>
        <taxon>Pezizomycotina</taxon>
        <taxon>Sordariomycetes</taxon>
        <taxon>Hypocreomycetidae</taxon>
        <taxon>Glomerellales</taxon>
        <taxon>Glomerellaceae</taxon>
        <taxon>Colletotrichum</taxon>
        <taxon>Colletotrichum gloeosporioides species complex</taxon>
    </lineage>
</organism>
<dbReference type="EMBL" id="AMYD01004230">
    <property type="protein sequence ID" value="EQB43591.1"/>
    <property type="molecule type" value="Genomic_DNA"/>
</dbReference>
<comment type="caution">
    <text evidence="1">The sequence shown here is derived from an EMBL/GenBank/DDBJ whole genome shotgun (WGS) entry which is preliminary data.</text>
</comment>
<reference evidence="2" key="1">
    <citation type="journal article" date="2013" name="Mol. Plant Microbe Interact.">
        <title>Global aspects of pacC regulation of pathogenicity genes in Colletotrichum gloeosporioides as revealed by transcriptome analysis.</title>
        <authorList>
            <person name="Alkan N."/>
            <person name="Meng X."/>
            <person name="Friedlander G."/>
            <person name="Reuveni E."/>
            <person name="Sukno S."/>
            <person name="Sherman A."/>
            <person name="Thon M."/>
            <person name="Fluhr R."/>
            <person name="Prusky D."/>
        </authorList>
    </citation>
    <scope>NUCLEOTIDE SEQUENCE [LARGE SCALE GENOMIC DNA]</scope>
    <source>
        <strain evidence="2">Cg-14</strain>
    </source>
</reference>
<name>T0KW91_COLGC</name>